<evidence type="ECO:0000313" key="1">
    <source>
        <dbReference type="EMBL" id="SHH89504.1"/>
    </source>
</evidence>
<dbReference type="GO" id="GO:0008168">
    <property type="term" value="F:methyltransferase activity"/>
    <property type="evidence" value="ECO:0007669"/>
    <property type="project" value="UniProtKB-KW"/>
</dbReference>
<dbReference type="EMBL" id="FQXP01000006">
    <property type="protein sequence ID" value="SHH89504.1"/>
    <property type="molecule type" value="Genomic_DNA"/>
</dbReference>
<dbReference type="STRING" id="1121306.SAMN02745196_01782"/>
<dbReference type="NCBIfam" id="NF038110">
    <property type="entry name" value="Lys_methyl_FliB"/>
    <property type="match status" value="1"/>
</dbReference>
<protein>
    <submittedName>
        <fullName evidence="1">Lysine-N-methylase</fullName>
    </submittedName>
</protein>
<dbReference type="GO" id="GO:0032259">
    <property type="term" value="P:methylation"/>
    <property type="evidence" value="ECO:0007669"/>
    <property type="project" value="UniProtKB-KW"/>
</dbReference>
<dbReference type="RefSeq" id="WP_072831676.1">
    <property type="nucleotide sequence ID" value="NZ_FQXP01000006.1"/>
</dbReference>
<keyword evidence="1" id="KW-0808">Transferase</keyword>
<dbReference type="OrthoDB" id="86584at2"/>
<gene>
    <name evidence="1" type="ORF">SAMN02745196_01782</name>
</gene>
<keyword evidence="1" id="KW-0489">Methyltransferase</keyword>
<sequence>MTRHKVLSIDFYDDFQCVGNKCEDHCCKDWSITVDKKTYVKYQKLPVSEFKKKLSSHINRNRKAKSDYAYGKINLVEKECPMLLQDRLCEVYLNLGPENMCYTCRIYPRIFNKVDDTLEQSLTISCIEVARNLLLRENPIEFNLDIKEVSEFNVVRNISTKNFKNISHRYFNEMREFSIGLIQNRRLTIENRLAILGLFIKKVSENSGLEERIEDVICNFNNLIEAGQYDKLIESLISEKSVDAQLEFLTQLNNIILSKRINNKRFIANFEKVSEGLNLESGDGNEIKAAFVDSLEKSYRDFISKHQYIYENYLVCYMFKTMFPSSEKNIMEIYLSLIVQFSILKMNMIGLCQYYKEEMDTDKTLNLIQSYASVTEHDEFLASKLQEFLKDKEYTSLAHGFTIMGK</sequence>
<reference evidence="1 2" key="1">
    <citation type="submission" date="2016-11" db="EMBL/GenBank/DDBJ databases">
        <authorList>
            <person name="Jaros S."/>
            <person name="Januszkiewicz K."/>
            <person name="Wedrychowicz H."/>
        </authorList>
    </citation>
    <scope>NUCLEOTIDE SEQUENCE [LARGE SCALE GENOMIC DNA]</scope>
    <source>
        <strain evidence="1 2">DSM 3089</strain>
    </source>
</reference>
<accession>A0A1M5WQT7</accession>
<dbReference type="AlphaFoldDB" id="A0A1M5WQT7"/>
<evidence type="ECO:0000313" key="2">
    <source>
        <dbReference type="Proteomes" id="UP000184526"/>
    </source>
</evidence>
<dbReference type="Proteomes" id="UP000184526">
    <property type="component" value="Unassembled WGS sequence"/>
</dbReference>
<keyword evidence="2" id="KW-1185">Reference proteome</keyword>
<name>A0A1M5WQT7_9CLOT</name>
<organism evidence="1 2">
    <name type="scientific">Clostridium collagenovorans DSM 3089</name>
    <dbReference type="NCBI Taxonomy" id="1121306"/>
    <lineage>
        <taxon>Bacteria</taxon>
        <taxon>Bacillati</taxon>
        <taxon>Bacillota</taxon>
        <taxon>Clostridia</taxon>
        <taxon>Eubacteriales</taxon>
        <taxon>Clostridiaceae</taxon>
        <taxon>Clostridium</taxon>
    </lineage>
</organism>
<proteinExistence type="predicted"/>